<name>A0A147BLT3_IXORI</name>
<evidence type="ECO:0000313" key="1">
    <source>
        <dbReference type="EMBL" id="JAR91739.1"/>
    </source>
</evidence>
<reference evidence="1" key="1">
    <citation type="journal article" date="2018" name="PLoS Negl. Trop. Dis.">
        <title>Sialome diversity of ticks revealed by RNAseq of single tick salivary glands.</title>
        <authorList>
            <person name="Perner J."/>
            <person name="Kropackova S."/>
            <person name="Kopacek P."/>
            <person name="Ribeiro J.M."/>
        </authorList>
    </citation>
    <scope>NUCLEOTIDE SEQUENCE</scope>
    <source>
        <strain evidence="1">Siblings of single egg batch collected in Ceske Budejovice</strain>
        <tissue evidence="1">Salivary glands</tissue>
    </source>
</reference>
<organism evidence="1">
    <name type="scientific">Ixodes ricinus</name>
    <name type="common">Common tick</name>
    <name type="synonym">Acarus ricinus</name>
    <dbReference type="NCBI Taxonomy" id="34613"/>
    <lineage>
        <taxon>Eukaryota</taxon>
        <taxon>Metazoa</taxon>
        <taxon>Ecdysozoa</taxon>
        <taxon>Arthropoda</taxon>
        <taxon>Chelicerata</taxon>
        <taxon>Arachnida</taxon>
        <taxon>Acari</taxon>
        <taxon>Parasitiformes</taxon>
        <taxon>Ixodida</taxon>
        <taxon>Ixodoidea</taxon>
        <taxon>Ixodidae</taxon>
        <taxon>Ixodinae</taxon>
        <taxon>Ixodes</taxon>
    </lineage>
</organism>
<proteinExistence type="predicted"/>
<protein>
    <submittedName>
        <fullName evidence="1">Putative secreted protein</fullName>
    </submittedName>
</protein>
<dbReference type="EMBL" id="GEGO01003665">
    <property type="protein sequence ID" value="JAR91739.1"/>
    <property type="molecule type" value="Transcribed_RNA"/>
</dbReference>
<sequence length="67" mass="7573">MDKLMRLSTFCSVSARLRFVPAVFCAIVSGLRDTARRNVTLISSHSRHNIIVMTHQLTLSMRSVIVQ</sequence>
<accession>A0A147BLT3</accession>
<dbReference type="AlphaFoldDB" id="A0A147BLT3"/>